<evidence type="ECO:0000256" key="7">
    <source>
        <dbReference type="ARBA" id="ARBA00023242"/>
    </source>
</evidence>
<evidence type="ECO:0000256" key="2">
    <source>
        <dbReference type="ARBA" id="ARBA00004286"/>
    </source>
</evidence>
<accession>A0ABP0TDI0</accession>
<reference evidence="10" key="1">
    <citation type="submission" date="2024-02" db="EMBL/GenBank/DDBJ databases">
        <authorList>
            <consortium name="ELIXIR-Norway"/>
            <consortium name="Elixir Norway"/>
        </authorList>
    </citation>
    <scope>NUCLEOTIDE SEQUENCE</scope>
</reference>
<evidence type="ECO:0000256" key="1">
    <source>
        <dbReference type="ARBA" id="ARBA00004123"/>
    </source>
</evidence>
<dbReference type="Pfam" id="PF00856">
    <property type="entry name" value="SET"/>
    <property type="match status" value="1"/>
</dbReference>
<dbReference type="EMBL" id="OZ019902">
    <property type="protein sequence ID" value="CAK9193876.1"/>
    <property type="molecule type" value="Genomic_DNA"/>
</dbReference>
<name>A0ABP0TDI0_9BRYO</name>
<dbReference type="InterPro" id="IPR050777">
    <property type="entry name" value="SET2_Histone-Lys_MeTrsfase"/>
</dbReference>
<evidence type="ECO:0000256" key="4">
    <source>
        <dbReference type="ARBA" id="ARBA00022603"/>
    </source>
</evidence>
<evidence type="ECO:0000256" key="3">
    <source>
        <dbReference type="ARBA" id="ARBA00022454"/>
    </source>
</evidence>
<dbReference type="SMART" id="SM00317">
    <property type="entry name" value="SET"/>
    <property type="match status" value="1"/>
</dbReference>
<evidence type="ECO:0000256" key="6">
    <source>
        <dbReference type="ARBA" id="ARBA00022691"/>
    </source>
</evidence>
<sequence>MAGARDWHEGGGGGSGSVALWGVFDRLKNLPILFPTQDSNNNNNTIASAEKSKVETVKKEVKDSIEMMMEGEKKHVPLSRYVQQKEDNIAVGDCTIKEGEPKAQSGNQWSNPVRNPDINKPSHGHSNKPFQKEVRFSQRGDYAKVKPVKTEGQAIVGLLADQDIKEGEFVIDFPGELLSDKDAESRAHAYNEAGLKKYIISLDGLEFIDATRKGSVARFINHSCEPNCMARKCRISGEVGIGLFALKDITAGTELSCNYNFLGHRGGKIPCQCGAPSCSGFQGMKSPGVKKDANNLEVKDERIVLENPKAAVPSLSPSYEKHRQPYYSNRELLYQLFDMAVGIRNFKVQEAKTMIAELIGEVKKRRSHTKRAVIKRSSAEPPELHAIADKTTANVLIASATVVEKAKTLVETPIRKLQIKEPLRQMTQNQLTSAAVTSDGIRKDKEITLEKKQARNAQEIRANRQRPISEEQLTGRKKAKLVVQQSKTVLNEKIHALFLNRHLFSETASSEVTAAQEEDAKVQTEMTELLGEIRMTMKDSGVADCTGIPLELTERWIGTTAKQLHATFNFHFSIVQHLARHLQPKARAGISAACTVGEIAK</sequence>
<keyword evidence="3" id="KW-0158">Chromosome</keyword>
<keyword evidence="11" id="KW-1185">Reference proteome</keyword>
<dbReference type="Proteomes" id="UP001497512">
    <property type="component" value="Chromosome 10"/>
</dbReference>
<evidence type="ECO:0000313" key="11">
    <source>
        <dbReference type="Proteomes" id="UP001497512"/>
    </source>
</evidence>
<protein>
    <recommendedName>
        <fullName evidence="12">SET domain-containing protein</fullName>
    </recommendedName>
</protein>
<keyword evidence="5" id="KW-0808">Transferase</keyword>
<evidence type="ECO:0000259" key="8">
    <source>
        <dbReference type="PROSITE" id="PS50280"/>
    </source>
</evidence>
<gene>
    <name evidence="10" type="ORF">CSSPTR1EN2_LOCUS2245</name>
</gene>
<proteinExistence type="predicted"/>
<dbReference type="Gene3D" id="2.170.270.10">
    <property type="entry name" value="SET domain"/>
    <property type="match status" value="1"/>
</dbReference>
<dbReference type="PANTHER" id="PTHR22884">
    <property type="entry name" value="SET DOMAIN PROTEINS"/>
    <property type="match status" value="1"/>
</dbReference>
<feature type="domain" description="SET" evidence="8">
    <location>
        <begin position="143"/>
        <end position="260"/>
    </location>
</feature>
<dbReference type="SUPFAM" id="SSF82199">
    <property type="entry name" value="SET domain"/>
    <property type="match status" value="1"/>
</dbReference>
<dbReference type="InterPro" id="IPR046341">
    <property type="entry name" value="SET_dom_sf"/>
</dbReference>
<dbReference type="InterPro" id="IPR003616">
    <property type="entry name" value="Post-SET_dom"/>
</dbReference>
<dbReference type="InterPro" id="IPR001214">
    <property type="entry name" value="SET_dom"/>
</dbReference>
<keyword evidence="7" id="KW-0539">Nucleus</keyword>
<evidence type="ECO:0000313" key="10">
    <source>
        <dbReference type="EMBL" id="CAK9193876.1"/>
    </source>
</evidence>
<comment type="subcellular location">
    <subcellularLocation>
        <location evidence="2">Chromosome</location>
    </subcellularLocation>
    <subcellularLocation>
        <location evidence="1">Nucleus</location>
    </subcellularLocation>
</comment>
<organism evidence="10 11">
    <name type="scientific">Sphagnum troendelagicum</name>
    <dbReference type="NCBI Taxonomy" id="128251"/>
    <lineage>
        <taxon>Eukaryota</taxon>
        <taxon>Viridiplantae</taxon>
        <taxon>Streptophyta</taxon>
        <taxon>Embryophyta</taxon>
        <taxon>Bryophyta</taxon>
        <taxon>Sphagnophytina</taxon>
        <taxon>Sphagnopsida</taxon>
        <taxon>Sphagnales</taxon>
        <taxon>Sphagnaceae</taxon>
        <taxon>Sphagnum</taxon>
    </lineage>
</organism>
<keyword evidence="6" id="KW-0949">S-adenosyl-L-methionine</keyword>
<evidence type="ECO:0008006" key="12">
    <source>
        <dbReference type="Google" id="ProtNLM"/>
    </source>
</evidence>
<feature type="domain" description="Post-SET" evidence="9">
    <location>
        <begin position="267"/>
        <end position="283"/>
    </location>
</feature>
<keyword evidence="4" id="KW-0489">Methyltransferase</keyword>
<dbReference type="PROSITE" id="PS50280">
    <property type="entry name" value="SET"/>
    <property type="match status" value="1"/>
</dbReference>
<dbReference type="PROSITE" id="PS50868">
    <property type="entry name" value="POST_SET"/>
    <property type="match status" value="1"/>
</dbReference>
<evidence type="ECO:0000259" key="9">
    <source>
        <dbReference type="PROSITE" id="PS50868"/>
    </source>
</evidence>
<evidence type="ECO:0000256" key="5">
    <source>
        <dbReference type="ARBA" id="ARBA00022679"/>
    </source>
</evidence>